<dbReference type="InterPro" id="IPR008271">
    <property type="entry name" value="Ser/Thr_kinase_AS"/>
</dbReference>
<dbReference type="GO" id="GO:0005737">
    <property type="term" value="C:cytoplasm"/>
    <property type="evidence" value="ECO:0007669"/>
    <property type="project" value="TreeGrafter"/>
</dbReference>
<dbReference type="GO" id="GO:0000281">
    <property type="term" value="P:mitotic cytokinesis"/>
    <property type="evidence" value="ECO:0007669"/>
    <property type="project" value="TreeGrafter"/>
</dbReference>
<dbReference type="InterPro" id="IPR011009">
    <property type="entry name" value="Kinase-like_dom_sf"/>
</dbReference>
<dbReference type="PANTHER" id="PTHR22988:SF71">
    <property type="entry name" value="CITRON RHO-INTERACTING KINASE"/>
    <property type="match status" value="1"/>
</dbReference>
<feature type="coiled-coil region" evidence="15">
    <location>
        <begin position="418"/>
        <end position="551"/>
    </location>
</feature>
<evidence type="ECO:0000256" key="16">
    <source>
        <dbReference type="SAM" id="MobiDB-lite"/>
    </source>
</evidence>
<dbReference type="Gene3D" id="1.10.287.1490">
    <property type="match status" value="1"/>
</dbReference>
<evidence type="ECO:0000256" key="2">
    <source>
        <dbReference type="ARBA" id="ARBA00022527"/>
    </source>
</evidence>
<evidence type="ECO:0000259" key="21">
    <source>
        <dbReference type="PROSITE" id="PS51285"/>
    </source>
</evidence>
<name>A0A9N9MSA8_9CUCU</name>
<keyword evidence="7" id="KW-0863">Zinc-finger</keyword>
<dbReference type="PROSITE" id="PS50003">
    <property type="entry name" value="PH_DOMAIN"/>
    <property type="match status" value="1"/>
</dbReference>
<feature type="region of interest" description="Disordered" evidence="16">
    <location>
        <begin position="1821"/>
        <end position="1846"/>
    </location>
</feature>
<feature type="domain" description="AGC-kinase C-terminal" evidence="21">
    <location>
        <begin position="345"/>
        <end position="415"/>
    </location>
</feature>
<proteinExistence type="predicted"/>
<dbReference type="Gene3D" id="3.30.200.20">
    <property type="entry name" value="Phosphorylase Kinase, domain 1"/>
    <property type="match status" value="1"/>
</dbReference>
<keyword evidence="11 15" id="KW-0175">Coiled coil</keyword>
<comment type="catalytic activity">
    <reaction evidence="12">
        <text>L-threonyl-[protein] + ATP = O-phospho-L-threonyl-[protein] + ADP + H(+)</text>
        <dbReference type="Rhea" id="RHEA:46608"/>
        <dbReference type="Rhea" id="RHEA-COMP:11060"/>
        <dbReference type="Rhea" id="RHEA-COMP:11605"/>
        <dbReference type="ChEBI" id="CHEBI:15378"/>
        <dbReference type="ChEBI" id="CHEBI:30013"/>
        <dbReference type="ChEBI" id="CHEBI:30616"/>
        <dbReference type="ChEBI" id="CHEBI:61977"/>
        <dbReference type="ChEBI" id="CHEBI:456216"/>
        <dbReference type="EC" id="2.7.11.1"/>
    </reaction>
</comment>
<gene>
    <name evidence="22" type="ORF">CEUTPL_LOCUS8128</name>
</gene>
<dbReference type="PROSITE" id="PS50219">
    <property type="entry name" value="CNH"/>
    <property type="match status" value="1"/>
</dbReference>
<dbReference type="GO" id="GO:0015629">
    <property type="term" value="C:actin cytoskeleton"/>
    <property type="evidence" value="ECO:0007669"/>
    <property type="project" value="TreeGrafter"/>
</dbReference>
<feature type="domain" description="Protein kinase" evidence="18">
    <location>
        <begin position="84"/>
        <end position="344"/>
    </location>
</feature>
<evidence type="ECO:0000256" key="9">
    <source>
        <dbReference type="ARBA" id="ARBA00022833"/>
    </source>
</evidence>
<keyword evidence="4" id="KW-0808">Transferase</keyword>
<dbReference type="OrthoDB" id="5919042at2759"/>
<dbReference type="GO" id="GO:0004674">
    <property type="term" value="F:protein serine/threonine kinase activity"/>
    <property type="evidence" value="ECO:0007669"/>
    <property type="project" value="UniProtKB-KW"/>
</dbReference>
<dbReference type="Proteomes" id="UP001152799">
    <property type="component" value="Chromosome 4"/>
</dbReference>
<dbReference type="PROSITE" id="PS00108">
    <property type="entry name" value="PROTEIN_KINASE_ST"/>
    <property type="match status" value="1"/>
</dbReference>
<evidence type="ECO:0000256" key="13">
    <source>
        <dbReference type="ARBA" id="ARBA00048679"/>
    </source>
</evidence>
<feature type="compositionally biased region" description="Basic and acidic residues" evidence="16">
    <location>
        <begin position="1833"/>
        <end position="1846"/>
    </location>
</feature>
<feature type="coiled-coil region" evidence="15">
    <location>
        <begin position="588"/>
        <end position="967"/>
    </location>
</feature>
<feature type="domain" description="PH" evidence="17">
    <location>
        <begin position="1350"/>
        <end position="1469"/>
    </location>
</feature>
<dbReference type="InterPro" id="IPR050839">
    <property type="entry name" value="Rho-assoc_Ser/Thr_Kinase"/>
</dbReference>
<dbReference type="PROSITE" id="PS50081">
    <property type="entry name" value="ZF_DAG_PE_2"/>
    <property type="match status" value="1"/>
</dbReference>
<feature type="coiled-coil region" evidence="15">
    <location>
        <begin position="996"/>
        <end position="1128"/>
    </location>
</feature>
<keyword evidence="2" id="KW-0723">Serine/threonine-protein kinase</keyword>
<evidence type="ECO:0000256" key="8">
    <source>
        <dbReference type="ARBA" id="ARBA00022777"/>
    </source>
</evidence>
<dbReference type="PROSITE" id="PS51285">
    <property type="entry name" value="AGC_KINASE_CTER"/>
    <property type="match status" value="1"/>
</dbReference>
<dbReference type="GO" id="GO:0031032">
    <property type="term" value="P:actomyosin structure organization"/>
    <property type="evidence" value="ECO:0007669"/>
    <property type="project" value="TreeGrafter"/>
</dbReference>
<dbReference type="SMART" id="SM00220">
    <property type="entry name" value="S_TKc"/>
    <property type="match status" value="1"/>
</dbReference>
<dbReference type="Gene3D" id="1.10.510.10">
    <property type="entry name" value="Transferase(Phosphotransferase) domain 1"/>
    <property type="match status" value="1"/>
</dbReference>
<feature type="binding site" evidence="14">
    <location>
        <position position="117"/>
    </location>
    <ligand>
        <name>ATP</name>
        <dbReference type="ChEBI" id="CHEBI:30616"/>
    </ligand>
</feature>
<keyword evidence="8" id="KW-0418">Kinase</keyword>
<feature type="compositionally biased region" description="Polar residues" evidence="16">
    <location>
        <begin position="1821"/>
        <end position="1832"/>
    </location>
</feature>
<dbReference type="PANTHER" id="PTHR22988">
    <property type="entry name" value="MYOTONIC DYSTROPHY S/T KINASE-RELATED"/>
    <property type="match status" value="1"/>
</dbReference>
<dbReference type="InterPro" id="IPR000719">
    <property type="entry name" value="Prot_kinase_dom"/>
</dbReference>
<dbReference type="SMART" id="SM00036">
    <property type="entry name" value="CNH"/>
    <property type="match status" value="1"/>
</dbReference>
<dbReference type="EMBL" id="OU892280">
    <property type="protein sequence ID" value="CAG9767567.1"/>
    <property type="molecule type" value="Genomic_DNA"/>
</dbReference>
<evidence type="ECO:0000259" key="20">
    <source>
        <dbReference type="PROSITE" id="PS50219"/>
    </source>
</evidence>
<dbReference type="InterPro" id="IPR002219">
    <property type="entry name" value="PKC_DAG/PE"/>
</dbReference>
<sequence length="1846" mass="212139">MEALKDPVSVRVARLNAEFTRLPKNVNKTSLLNRETILDALQVLYEECNNENLQKTDSNIAEFVKKFKNAIKEVRALRVNICDFEIKNIIGCGHFGEVHVVKEKQTNDIYAMKTIRKFDNSTKKTSFEEERNIMAFSNSPWLTSLQYSFQDSSYLFYIMDYHPGGDLLGLLHRKGGSLPESAALFYIAELILALDDLHNMGYVHRDIKPDNILLDRCGHLKLADFGSAAKLDKDKLVKAGPPVGTPDYIAPEVLQCLDNNNPGYGISCDFWSLGVLAYELTIGHPPFQGQNSTAIYSKIMNFPSNLKFPSDLVLSQGFVSFIKALITDVKTRLKPEKIKSHSLFKETNFNTLRDQVPPYVPKILSIEDTSNFTDIQAKKKHLSIENFKRRSQFSGRNLPFVGFTFTPDPQVMFEPNLQRQNNELVNSLKSEVENLKMEKSKNEDFSKDKESVEKKLEQTSIKLQGLEALRDKLEKQVAESMAESAAVKRTLEIERKERSNLEKKALDLIKGAKLKWELAEKSKIGALDLEIKQLKAKIDQMTHTNQMLDEQLLHVRKMEERNRQSLETEKSLGRRSVVGLENLLEKVNNERQIRISELQIKLNEEQSQKSDLEFKIQSLEKSLEQKDIAFNKSQEKLKSNQIEHDDLKNRLQNNEVFIKELNDKVNELEYELIRIDEYESEIESLRHKFEDSQKTIKDLQNKIVSLQQDSNNLDHHKQECENLKKNMLEMQTNFNILEKKLEQEKEDSKTLKKRLEEAESAETKTQELREKNLQFYKMQKELSDCKIDKRILERELKEAKMEIKQHQEKLADFEKVLAESKSCHEKALLELSHMNENVYTELVRSKENIKNLQEQLQNEKGKNCDEKSIINEMKSLLAAKDNGIQNLEHTIRDLQNQNVTISKRCENEEKAKANMAEAFEVVQKDKAKLLDKIEELNTNVSQLTVNRDALREACILLESQVKEYENLVEISKTKQSELSGNTEKLIADLCQARSETQEARRQINEQKSLKAVAEQKNKRLQEDIDCLTKECTDYKSQCMEYKQFSHGLSEELTGVEEKLSNSEVTLKSYERKIEKLSSENRILKEEISDHLTNISHLRDSKYRLSHQVDDLKKNVASLVARIHELESTLQEKMNYFREREVKAESRDQQHLKLIDYLQSKIEEQSHKKKSFTEVIFGSSKKENQPPISLALNYKDLETELIKEKESNKKLKEEVVKLKAATMSEIYTDKVSKMEKSKVDVLTPNSKAALSQIVVSPTSRQNSSRRMHYSIPHRLEKEINTKTSKCPKCGVVIPIGTIQQACKECKIACHTYCADWLPKTCGIPKGFIDHYKETVKDSENAAMNEKKEIQESVFEGWIKVPCTKSNSWEKRYARLTETSLDIYTQNPKENITLAALESFPLKPEGTRGNVILEPTHSEIGLPVANSDLPFIMKVEVTPETTCWPSKCVIFMALSAKEKDSWFSALQKHFATEPLGSKLETLMKLPEGLSVNCLVELTNNIRVLGTDQGLYSYYENNLLRIEGVSKVEQIIQFSPANAVLMIAGPKSSLISCDVNHLINLSQCASCTKPTLKYKDITVNNLNGFHILQVSKQKKLGIATVKQVIILDYFYETNEFIPIRILDTAKPTSCLLFTENSLIVGADKFFEIDLKSFQGEEFLDASDINLKQVLKCYKIGSFPLNILEVSNKPKEYLLSFNEFSIFVDEYGRSSRQKEIKNEHLPLSMHLLKNYLYIIQFGAIEILKITQDTCNNSTELDKYRMELNQFKYLGANSRGIFIKQNGEVKFLNVRNLPDFDAVSLVSESTEQENESNHSQFSFTSSMVQSLDGNLSDSGSEQDLRRKVKFDQTDF</sequence>
<keyword evidence="23" id="KW-1185">Reference proteome</keyword>
<dbReference type="InterPro" id="IPR001180">
    <property type="entry name" value="CNH_dom"/>
</dbReference>
<dbReference type="GO" id="GO:0008270">
    <property type="term" value="F:zinc ion binding"/>
    <property type="evidence" value="ECO:0007669"/>
    <property type="project" value="UniProtKB-KW"/>
</dbReference>
<dbReference type="PROSITE" id="PS00107">
    <property type="entry name" value="PROTEIN_KINASE_ATP"/>
    <property type="match status" value="1"/>
</dbReference>
<evidence type="ECO:0000259" key="18">
    <source>
        <dbReference type="PROSITE" id="PS50011"/>
    </source>
</evidence>
<reference evidence="22" key="1">
    <citation type="submission" date="2022-01" db="EMBL/GenBank/DDBJ databases">
        <authorList>
            <person name="King R."/>
        </authorList>
    </citation>
    <scope>NUCLEOTIDE SEQUENCE</scope>
</reference>
<feature type="domain" description="Phorbol-ester/DAG-type" evidence="19">
    <location>
        <begin position="1271"/>
        <end position="1320"/>
    </location>
</feature>
<dbReference type="SUPFAM" id="SSF50729">
    <property type="entry name" value="PH domain-like"/>
    <property type="match status" value="1"/>
</dbReference>
<dbReference type="Pfam" id="PF00780">
    <property type="entry name" value="CNH"/>
    <property type="match status" value="1"/>
</dbReference>
<keyword evidence="9" id="KW-0862">Zinc</keyword>
<feature type="coiled-coil region" evidence="15">
    <location>
        <begin position="1193"/>
        <end position="1220"/>
    </location>
</feature>
<evidence type="ECO:0000256" key="1">
    <source>
        <dbReference type="ARBA" id="ARBA00012513"/>
    </source>
</evidence>
<dbReference type="GO" id="GO:0005524">
    <property type="term" value="F:ATP binding"/>
    <property type="evidence" value="ECO:0007669"/>
    <property type="project" value="UniProtKB-UniRule"/>
</dbReference>
<dbReference type="PROSITE" id="PS50011">
    <property type="entry name" value="PROTEIN_KINASE_DOM"/>
    <property type="match status" value="1"/>
</dbReference>
<dbReference type="InterPro" id="IPR017441">
    <property type="entry name" value="Protein_kinase_ATP_BS"/>
</dbReference>
<evidence type="ECO:0000259" key="19">
    <source>
        <dbReference type="PROSITE" id="PS50081"/>
    </source>
</evidence>
<evidence type="ECO:0000256" key="12">
    <source>
        <dbReference type="ARBA" id="ARBA00047899"/>
    </source>
</evidence>
<keyword evidence="6 14" id="KW-0547">Nucleotide-binding</keyword>
<dbReference type="SUPFAM" id="SSF56112">
    <property type="entry name" value="Protein kinase-like (PK-like)"/>
    <property type="match status" value="1"/>
</dbReference>
<feature type="domain" description="CNH" evidence="20">
    <location>
        <begin position="1486"/>
        <end position="1772"/>
    </location>
</feature>
<evidence type="ECO:0000256" key="15">
    <source>
        <dbReference type="SAM" id="Coils"/>
    </source>
</evidence>
<keyword evidence="5" id="KW-0479">Metal-binding</keyword>
<protein>
    <recommendedName>
        <fullName evidence="1">non-specific serine/threonine protein kinase</fullName>
        <ecNumber evidence="1">2.7.11.1</ecNumber>
    </recommendedName>
</protein>
<accession>A0A9N9MSA8</accession>
<dbReference type="InterPro" id="IPR046349">
    <property type="entry name" value="C1-like_sf"/>
</dbReference>
<dbReference type="Gene3D" id="2.30.29.30">
    <property type="entry name" value="Pleckstrin-homology domain (PH domain)/Phosphotyrosine-binding domain (PTB)"/>
    <property type="match status" value="1"/>
</dbReference>
<dbReference type="Pfam" id="PF00069">
    <property type="entry name" value="Pkinase"/>
    <property type="match status" value="1"/>
</dbReference>
<evidence type="ECO:0000313" key="23">
    <source>
        <dbReference type="Proteomes" id="UP001152799"/>
    </source>
</evidence>
<evidence type="ECO:0000256" key="4">
    <source>
        <dbReference type="ARBA" id="ARBA00022679"/>
    </source>
</evidence>
<dbReference type="InterPro" id="IPR000961">
    <property type="entry name" value="AGC-kinase_C"/>
</dbReference>
<dbReference type="SUPFAM" id="SSF57889">
    <property type="entry name" value="Cysteine-rich domain"/>
    <property type="match status" value="1"/>
</dbReference>
<evidence type="ECO:0000256" key="10">
    <source>
        <dbReference type="ARBA" id="ARBA00022840"/>
    </source>
</evidence>
<evidence type="ECO:0000313" key="22">
    <source>
        <dbReference type="EMBL" id="CAG9767567.1"/>
    </source>
</evidence>
<evidence type="ECO:0000256" key="5">
    <source>
        <dbReference type="ARBA" id="ARBA00022723"/>
    </source>
</evidence>
<dbReference type="PROSITE" id="PS00479">
    <property type="entry name" value="ZF_DAG_PE_1"/>
    <property type="match status" value="1"/>
</dbReference>
<comment type="catalytic activity">
    <reaction evidence="13">
        <text>L-seryl-[protein] + ATP = O-phospho-L-seryl-[protein] + ADP + H(+)</text>
        <dbReference type="Rhea" id="RHEA:17989"/>
        <dbReference type="Rhea" id="RHEA-COMP:9863"/>
        <dbReference type="Rhea" id="RHEA-COMP:11604"/>
        <dbReference type="ChEBI" id="CHEBI:15378"/>
        <dbReference type="ChEBI" id="CHEBI:29999"/>
        <dbReference type="ChEBI" id="CHEBI:30616"/>
        <dbReference type="ChEBI" id="CHEBI:83421"/>
        <dbReference type="ChEBI" id="CHEBI:456216"/>
        <dbReference type="EC" id="2.7.11.1"/>
    </reaction>
</comment>
<dbReference type="EC" id="2.7.11.1" evidence="1"/>
<evidence type="ECO:0000256" key="6">
    <source>
        <dbReference type="ARBA" id="ARBA00022741"/>
    </source>
</evidence>
<evidence type="ECO:0000256" key="14">
    <source>
        <dbReference type="PROSITE-ProRule" id="PRU10141"/>
    </source>
</evidence>
<evidence type="ECO:0000256" key="7">
    <source>
        <dbReference type="ARBA" id="ARBA00022771"/>
    </source>
</evidence>
<dbReference type="Gene3D" id="3.30.60.20">
    <property type="match status" value="1"/>
</dbReference>
<organism evidence="22 23">
    <name type="scientific">Ceutorhynchus assimilis</name>
    <name type="common">cabbage seed weevil</name>
    <dbReference type="NCBI Taxonomy" id="467358"/>
    <lineage>
        <taxon>Eukaryota</taxon>
        <taxon>Metazoa</taxon>
        <taxon>Ecdysozoa</taxon>
        <taxon>Arthropoda</taxon>
        <taxon>Hexapoda</taxon>
        <taxon>Insecta</taxon>
        <taxon>Pterygota</taxon>
        <taxon>Neoptera</taxon>
        <taxon>Endopterygota</taxon>
        <taxon>Coleoptera</taxon>
        <taxon>Polyphaga</taxon>
        <taxon>Cucujiformia</taxon>
        <taxon>Curculionidae</taxon>
        <taxon>Ceutorhynchinae</taxon>
        <taxon>Ceutorhynchus</taxon>
    </lineage>
</organism>
<dbReference type="FunFam" id="1.10.510.10:FF:000751">
    <property type="entry name" value="Non-specific serine/threonine protein kinase"/>
    <property type="match status" value="1"/>
</dbReference>
<dbReference type="InterPro" id="IPR001849">
    <property type="entry name" value="PH_domain"/>
</dbReference>
<keyword evidence="10 14" id="KW-0067">ATP-binding</keyword>
<evidence type="ECO:0000259" key="17">
    <source>
        <dbReference type="PROSITE" id="PS50003"/>
    </source>
</evidence>
<evidence type="ECO:0000256" key="3">
    <source>
        <dbReference type="ARBA" id="ARBA00022553"/>
    </source>
</evidence>
<evidence type="ECO:0000256" key="11">
    <source>
        <dbReference type="ARBA" id="ARBA00023054"/>
    </source>
</evidence>
<dbReference type="InterPro" id="IPR011993">
    <property type="entry name" value="PH-like_dom_sf"/>
</dbReference>
<keyword evidence="3" id="KW-0597">Phosphoprotein</keyword>
<dbReference type="SMART" id="SM00233">
    <property type="entry name" value="PH"/>
    <property type="match status" value="1"/>
</dbReference>